<evidence type="ECO:0000256" key="3">
    <source>
        <dbReference type="ARBA" id="ARBA00023002"/>
    </source>
</evidence>
<dbReference type="AlphaFoldDB" id="E8RPD2"/>
<keyword evidence="6" id="KW-1185">Reference proteome</keyword>
<dbReference type="GO" id="GO:0016491">
    <property type="term" value="F:oxidoreductase activity"/>
    <property type="evidence" value="ECO:0007669"/>
    <property type="project" value="UniProtKB-KW"/>
</dbReference>
<evidence type="ECO:0000256" key="1">
    <source>
        <dbReference type="ARBA" id="ARBA00018719"/>
    </source>
</evidence>
<dbReference type="OrthoDB" id="9786503at2"/>
<dbReference type="SUPFAM" id="SSF51905">
    <property type="entry name" value="FAD/NAD(P)-binding domain"/>
    <property type="match status" value="1"/>
</dbReference>
<dbReference type="PANTHER" id="PTHR48105">
    <property type="entry name" value="THIOREDOXIN REDUCTASE 1-RELATED-RELATED"/>
    <property type="match status" value="1"/>
</dbReference>
<dbReference type="RefSeq" id="WP_013477812.1">
    <property type="nucleotide sequence ID" value="NC_014816.1"/>
</dbReference>
<proteinExistence type="predicted"/>
<protein>
    <recommendedName>
        <fullName evidence="1">Thioredoxin reductase</fullName>
    </recommendedName>
</protein>
<gene>
    <name evidence="5" type="ordered locus">Astex_0280</name>
</gene>
<evidence type="ECO:0000313" key="6">
    <source>
        <dbReference type="Proteomes" id="UP000001492"/>
    </source>
</evidence>
<feature type="domain" description="FAD/NAD(P)-binding" evidence="4">
    <location>
        <begin position="185"/>
        <end position="288"/>
    </location>
</feature>
<evidence type="ECO:0000256" key="2">
    <source>
        <dbReference type="ARBA" id="ARBA00022630"/>
    </source>
</evidence>
<organism evidence="5 6">
    <name type="scientific">Asticcacaulis excentricus (strain ATCC 15261 / DSM 4724 / KCTC 12464 / NCIMB 9791 / VKM B-1370 / CB 48)</name>
    <dbReference type="NCBI Taxonomy" id="573065"/>
    <lineage>
        <taxon>Bacteria</taxon>
        <taxon>Pseudomonadati</taxon>
        <taxon>Pseudomonadota</taxon>
        <taxon>Alphaproteobacteria</taxon>
        <taxon>Caulobacterales</taxon>
        <taxon>Caulobacteraceae</taxon>
        <taxon>Asticcacaulis</taxon>
    </lineage>
</organism>
<dbReference type="STRING" id="573065.Astex_0280"/>
<dbReference type="Gene3D" id="3.50.50.60">
    <property type="entry name" value="FAD/NAD(P)-binding domain"/>
    <property type="match status" value="2"/>
</dbReference>
<dbReference type="Pfam" id="PF07992">
    <property type="entry name" value="Pyr_redox_2"/>
    <property type="match status" value="2"/>
</dbReference>
<dbReference type="eggNOG" id="COG0492">
    <property type="taxonomic scope" value="Bacteria"/>
</dbReference>
<dbReference type="PRINTS" id="PR00469">
    <property type="entry name" value="PNDRDTASEII"/>
</dbReference>
<feature type="domain" description="FAD/NAD(P)-binding" evidence="4">
    <location>
        <begin position="7"/>
        <end position="136"/>
    </location>
</feature>
<name>E8RPD2_ASTEC</name>
<evidence type="ECO:0000313" key="5">
    <source>
        <dbReference type="EMBL" id="ADU11978.1"/>
    </source>
</evidence>
<sequence length="306" mass="32379">MSPATIYDALIVGGSFAGLSAAMPLARAAKKVCVLDSGQPRNRFAEASHGFFAQDGVAPLTLKAAGREKLAAYPTVDFVNDEAVMARHTQDGFLIETLRGEVLRARKLVLAFGVRDHLPDVPGLAERWGGTVLHCPYCHGYEFLNQALGVLCITPMSVHQALLISEWGPTTFFLNGKDMPDAETLSHLKARGVQIESAPIATLEGEAETLDGVRLMDGRLLPLAALYVATRTEMTSLLAEQLGCAMQGGMHGPVIVVDQIGQTSVPGVFAAGDITRSMHNASFAAADGMLAGVAAHRSLVFGPLGM</sequence>
<dbReference type="EMBL" id="CP002395">
    <property type="protein sequence ID" value="ADU11978.1"/>
    <property type="molecule type" value="Genomic_DNA"/>
</dbReference>
<keyword evidence="2" id="KW-0285">Flavoprotein</keyword>
<dbReference type="PRINTS" id="PR00368">
    <property type="entry name" value="FADPNR"/>
</dbReference>
<accession>E8RPD2</accession>
<dbReference type="HOGENOM" id="CLU_031864_5_0_5"/>
<dbReference type="InterPro" id="IPR050097">
    <property type="entry name" value="Ferredoxin-NADP_redctase_2"/>
</dbReference>
<keyword evidence="3" id="KW-0560">Oxidoreductase</keyword>
<dbReference type="KEGG" id="aex:Astex_0280"/>
<dbReference type="Proteomes" id="UP000001492">
    <property type="component" value="Chromosome 1"/>
</dbReference>
<dbReference type="InterPro" id="IPR036188">
    <property type="entry name" value="FAD/NAD-bd_sf"/>
</dbReference>
<dbReference type="InterPro" id="IPR023753">
    <property type="entry name" value="FAD/NAD-binding_dom"/>
</dbReference>
<evidence type="ECO:0000259" key="4">
    <source>
        <dbReference type="Pfam" id="PF07992"/>
    </source>
</evidence>
<reference evidence="6" key="1">
    <citation type="submission" date="2010-12" db="EMBL/GenBank/DDBJ databases">
        <title>Complete sequence of chromosome 1 of Asticcacaulis excentricus CB 48.</title>
        <authorList>
            <consortium name="US DOE Joint Genome Institute"/>
            <person name="Lucas S."/>
            <person name="Copeland A."/>
            <person name="Lapidus A."/>
            <person name="Cheng J.-F."/>
            <person name="Bruce D."/>
            <person name="Goodwin L."/>
            <person name="Pitluck S."/>
            <person name="Teshima H."/>
            <person name="Davenport K."/>
            <person name="Detter J.C."/>
            <person name="Han C."/>
            <person name="Tapia R."/>
            <person name="Land M."/>
            <person name="Hauser L."/>
            <person name="Jeffries C."/>
            <person name="Kyrpides N."/>
            <person name="Ivanova N."/>
            <person name="Ovchinnikova G."/>
            <person name="Brun Y.V."/>
            <person name="Woyke T."/>
        </authorList>
    </citation>
    <scope>NUCLEOTIDE SEQUENCE [LARGE SCALE GENOMIC DNA]</scope>
    <source>
        <strain evidence="6">ATCC 15261 / DSM 4724 / KCTC 12464 / NCIMB 9791 / VKM B-1370 / CB 48</strain>
    </source>
</reference>